<dbReference type="PANTHER" id="PTHR11705:SF153">
    <property type="entry name" value="ZINC CARBOXYPEPTIDASE A 1-LIKE PROTEIN"/>
    <property type="match status" value="1"/>
</dbReference>
<gene>
    <name evidence="14" type="ORF">EEDITHA_LOCUS10315</name>
</gene>
<dbReference type="GO" id="GO:0008270">
    <property type="term" value="F:zinc ion binding"/>
    <property type="evidence" value="ECO:0007669"/>
    <property type="project" value="InterPro"/>
</dbReference>
<keyword evidence="9" id="KW-0482">Metalloprotease</keyword>
<comment type="caution">
    <text evidence="14">The sequence shown here is derived from an EMBL/GenBank/DDBJ whole genome shotgun (WGS) entry which is preliminary data.</text>
</comment>
<dbReference type="Gene3D" id="3.40.630.10">
    <property type="entry name" value="Zn peptidases"/>
    <property type="match status" value="1"/>
</dbReference>
<protein>
    <recommendedName>
        <fullName evidence="13">Peptidase M14 domain-containing protein</fullName>
    </recommendedName>
</protein>
<dbReference type="Pfam" id="PF02244">
    <property type="entry name" value="Propep_M14"/>
    <property type="match status" value="1"/>
</dbReference>
<evidence type="ECO:0000256" key="9">
    <source>
        <dbReference type="ARBA" id="ARBA00023049"/>
    </source>
</evidence>
<keyword evidence="4" id="KW-0645">Protease</keyword>
<keyword evidence="6 12" id="KW-0732">Signal</keyword>
<accession>A0AAU9UAM9</accession>
<dbReference type="PROSITE" id="PS52035">
    <property type="entry name" value="PEPTIDASE_M14"/>
    <property type="match status" value="1"/>
</dbReference>
<dbReference type="Pfam" id="PF00246">
    <property type="entry name" value="Peptidase_M14"/>
    <property type="match status" value="1"/>
</dbReference>
<keyword evidence="5" id="KW-0479">Metal-binding</keyword>
<evidence type="ECO:0000256" key="4">
    <source>
        <dbReference type="ARBA" id="ARBA00022670"/>
    </source>
</evidence>
<name>A0AAU9UAM9_EUPED</name>
<feature type="signal peptide" evidence="12">
    <location>
        <begin position="1"/>
        <end position="17"/>
    </location>
</feature>
<evidence type="ECO:0000256" key="11">
    <source>
        <dbReference type="PROSITE-ProRule" id="PRU01379"/>
    </source>
</evidence>
<evidence type="ECO:0000313" key="14">
    <source>
        <dbReference type="EMBL" id="CAH2094779.1"/>
    </source>
</evidence>
<evidence type="ECO:0000256" key="5">
    <source>
        <dbReference type="ARBA" id="ARBA00022723"/>
    </source>
</evidence>
<keyword evidence="15" id="KW-1185">Reference proteome</keyword>
<keyword evidence="10" id="KW-1015">Disulfide bond</keyword>
<keyword evidence="7" id="KW-0378">Hydrolase</keyword>
<dbReference type="AlphaFoldDB" id="A0AAU9UAM9"/>
<evidence type="ECO:0000313" key="15">
    <source>
        <dbReference type="Proteomes" id="UP001153954"/>
    </source>
</evidence>
<keyword evidence="3" id="KW-0121">Carboxypeptidase</keyword>
<organism evidence="14 15">
    <name type="scientific">Euphydryas editha</name>
    <name type="common">Edith's checkerspot</name>
    <dbReference type="NCBI Taxonomy" id="104508"/>
    <lineage>
        <taxon>Eukaryota</taxon>
        <taxon>Metazoa</taxon>
        <taxon>Ecdysozoa</taxon>
        <taxon>Arthropoda</taxon>
        <taxon>Hexapoda</taxon>
        <taxon>Insecta</taxon>
        <taxon>Pterygota</taxon>
        <taxon>Neoptera</taxon>
        <taxon>Endopterygota</taxon>
        <taxon>Lepidoptera</taxon>
        <taxon>Glossata</taxon>
        <taxon>Ditrysia</taxon>
        <taxon>Papilionoidea</taxon>
        <taxon>Nymphalidae</taxon>
        <taxon>Nymphalinae</taxon>
        <taxon>Euphydryas</taxon>
    </lineage>
</organism>
<evidence type="ECO:0000256" key="8">
    <source>
        <dbReference type="ARBA" id="ARBA00022833"/>
    </source>
</evidence>
<keyword evidence="8" id="KW-0862">Zinc</keyword>
<evidence type="ECO:0000256" key="1">
    <source>
        <dbReference type="ARBA" id="ARBA00001947"/>
    </source>
</evidence>
<evidence type="ECO:0000256" key="2">
    <source>
        <dbReference type="ARBA" id="ARBA00005988"/>
    </source>
</evidence>
<dbReference type="InterPro" id="IPR036990">
    <property type="entry name" value="M14A-like_propep"/>
</dbReference>
<evidence type="ECO:0000256" key="12">
    <source>
        <dbReference type="SAM" id="SignalP"/>
    </source>
</evidence>
<evidence type="ECO:0000256" key="10">
    <source>
        <dbReference type="ARBA" id="ARBA00023157"/>
    </source>
</evidence>
<comment type="similarity">
    <text evidence="2 11">Belongs to the peptidase M14 family.</text>
</comment>
<dbReference type="GO" id="GO:0004181">
    <property type="term" value="F:metallocarboxypeptidase activity"/>
    <property type="evidence" value="ECO:0007669"/>
    <property type="project" value="InterPro"/>
</dbReference>
<reference evidence="14" key="1">
    <citation type="submission" date="2022-03" db="EMBL/GenBank/DDBJ databases">
        <authorList>
            <person name="Tunstrom K."/>
        </authorList>
    </citation>
    <scope>NUCLEOTIDE SEQUENCE</scope>
</reference>
<evidence type="ECO:0000256" key="3">
    <source>
        <dbReference type="ARBA" id="ARBA00022645"/>
    </source>
</evidence>
<feature type="chain" id="PRO_5043829796" description="Peptidase M14 domain-containing protein" evidence="12">
    <location>
        <begin position="18"/>
        <end position="415"/>
    </location>
</feature>
<dbReference type="InterPro" id="IPR003146">
    <property type="entry name" value="M14A_act_pep"/>
</dbReference>
<dbReference type="GO" id="GO:0006508">
    <property type="term" value="P:proteolysis"/>
    <property type="evidence" value="ECO:0007669"/>
    <property type="project" value="UniProtKB-KW"/>
</dbReference>
<dbReference type="InterPro" id="IPR000834">
    <property type="entry name" value="Peptidase_M14"/>
</dbReference>
<dbReference type="FunFam" id="3.40.630.10:FF:000084">
    <property type="entry name" value="Carboxypeptidase B2"/>
    <property type="match status" value="1"/>
</dbReference>
<proteinExistence type="inferred from homology"/>
<dbReference type="Gene3D" id="3.30.70.340">
    <property type="entry name" value="Metallocarboxypeptidase-like"/>
    <property type="match status" value="1"/>
</dbReference>
<evidence type="ECO:0000256" key="7">
    <source>
        <dbReference type="ARBA" id="ARBA00022801"/>
    </source>
</evidence>
<dbReference type="PANTHER" id="PTHR11705">
    <property type="entry name" value="PROTEASE FAMILY M14 CARBOXYPEPTIDASE A,B"/>
    <property type="match status" value="1"/>
</dbReference>
<dbReference type="SUPFAM" id="SSF54897">
    <property type="entry name" value="Protease propeptides/inhibitors"/>
    <property type="match status" value="1"/>
</dbReference>
<dbReference type="GO" id="GO:0005615">
    <property type="term" value="C:extracellular space"/>
    <property type="evidence" value="ECO:0007669"/>
    <property type="project" value="TreeGrafter"/>
</dbReference>
<dbReference type="SMART" id="SM00631">
    <property type="entry name" value="Zn_pept"/>
    <property type="match status" value="1"/>
</dbReference>
<sequence length="415" mass="47109">MLLKLLIICVISAISTGEKIRYDNFSLYKIHPQNEKHLKFLNELPKNGDDLHIWKLPTTIGDYASVVSSPEKKDSFEHSLRKRSINYEVMLENIQQAFDDQIMSRKRRDTRNQLFWTNYQTMEDIYEWFHYLAEQHSDIVTVIQAGQSFEGRNITGVKISRQSGRRAILVEGGQVGADWLSPTVVTYIVDQLVRGAEPEILEAAEEFEWHIFPILNPDGHEFSQNADRLWLKNRRPTVGNSIGVDITKNWNSHWGVRGVSFVATDSNYAGLGPFSEVETRAISNYLDSVAGNLAGLLSFRSFGQRLILPFAHTLSHMYNYNETVIIGRRAMGSLAGRYNTQYLVGNSLEVHDGATGSIADWVKHRFNSPLVATYLLRDTGTWGYTLPVNQVLPSCEETFDSVMALVREAKFVGVL</sequence>
<dbReference type="EMBL" id="CAKOGL010000014">
    <property type="protein sequence ID" value="CAH2094779.1"/>
    <property type="molecule type" value="Genomic_DNA"/>
</dbReference>
<dbReference type="Proteomes" id="UP001153954">
    <property type="component" value="Unassembled WGS sequence"/>
</dbReference>
<evidence type="ECO:0000256" key="6">
    <source>
        <dbReference type="ARBA" id="ARBA00022729"/>
    </source>
</evidence>
<dbReference type="SUPFAM" id="SSF53187">
    <property type="entry name" value="Zn-dependent exopeptidases"/>
    <property type="match status" value="1"/>
</dbReference>
<feature type="domain" description="Peptidase M14" evidence="13">
    <location>
        <begin position="118"/>
        <end position="409"/>
    </location>
</feature>
<comment type="caution">
    <text evidence="11">Lacks conserved residue(s) required for the propagation of feature annotation.</text>
</comment>
<comment type="cofactor">
    <cofactor evidence="1">
        <name>Zn(2+)</name>
        <dbReference type="ChEBI" id="CHEBI:29105"/>
    </cofactor>
</comment>
<evidence type="ECO:0000259" key="13">
    <source>
        <dbReference type="PROSITE" id="PS52035"/>
    </source>
</evidence>